<dbReference type="EMBL" id="CP001932">
    <property type="protein sequence ID" value="ADD03687.1"/>
    <property type="molecule type" value="Genomic_DNA"/>
</dbReference>
<organism evidence="2 3">
    <name type="scientific">Natrialba magadii (strain ATCC 43099 / DSM 3394 / CCM 3739 / CIP 104546 / IAM 13178 / JCM 8861 / NBRC 102185 / NCIMB 2190 / MS3)</name>
    <name type="common">Natronobacterium magadii</name>
    <dbReference type="NCBI Taxonomy" id="547559"/>
    <lineage>
        <taxon>Archaea</taxon>
        <taxon>Methanobacteriati</taxon>
        <taxon>Methanobacteriota</taxon>
        <taxon>Stenosarchaea group</taxon>
        <taxon>Halobacteria</taxon>
        <taxon>Halobacteriales</taxon>
        <taxon>Natrialbaceae</taxon>
        <taxon>Natrialba</taxon>
    </lineage>
</organism>
<protein>
    <submittedName>
        <fullName evidence="2">HTH domain protein</fullName>
    </submittedName>
</protein>
<dbReference type="HOGENOM" id="CLU_545894_0_0_2"/>
<evidence type="ECO:0000313" key="3">
    <source>
        <dbReference type="Proteomes" id="UP000001879"/>
    </source>
</evidence>
<gene>
    <name evidence="2" type="ordered locus">Nmag_0088</name>
</gene>
<feature type="compositionally biased region" description="Polar residues" evidence="1">
    <location>
        <begin position="14"/>
        <end position="26"/>
    </location>
</feature>
<reference evidence="2 3" key="2">
    <citation type="journal article" date="2012" name="BMC Genomics">
        <title>A comparative genomics perspective on the genetic content of the alkaliphilic haloarchaeon Natrialba magadii ATCC 43099T.</title>
        <authorList>
            <person name="Siddaramappa S."/>
            <person name="Challacombe J.F."/>
            <person name="Decastro R.E."/>
            <person name="Pfeiffer F."/>
            <person name="Sastre D.E."/>
            <person name="Gimenez M.I."/>
            <person name="Paggi R.A."/>
            <person name="Detter J.C."/>
            <person name="Davenport K.W."/>
            <person name="Goodwin L.A."/>
            <person name="Kyrpides N."/>
            <person name="Tapia R."/>
            <person name="Pitluck S."/>
            <person name="Lucas S."/>
            <person name="Woyke T."/>
            <person name="Maupin-Furlow J.A."/>
        </authorList>
    </citation>
    <scope>NUCLEOTIDE SEQUENCE [LARGE SCALE GENOMIC DNA]</scope>
    <source>
        <strain evidence="3">ATCC 43099 / DSM 3394 / CCM 3739 / CIP 104546 / IAM 13178 / JCM 8861 / NBRC 102185 / NCIMB 2190 / MS3</strain>
    </source>
</reference>
<evidence type="ECO:0000256" key="1">
    <source>
        <dbReference type="SAM" id="MobiDB-lite"/>
    </source>
</evidence>
<feature type="region of interest" description="Disordered" evidence="1">
    <location>
        <begin position="271"/>
        <end position="425"/>
    </location>
</feature>
<feature type="region of interest" description="Disordered" evidence="1">
    <location>
        <begin position="74"/>
        <end position="212"/>
    </location>
</feature>
<feature type="compositionally biased region" description="Acidic residues" evidence="1">
    <location>
        <begin position="158"/>
        <end position="167"/>
    </location>
</feature>
<dbReference type="InterPro" id="IPR036388">
    <property type="entry name" value="WH-like_DNA-bd_sf"/>
</dbReference>
<sequence>MSDTLTDSGPLVRMSNSTSSPTATRTHSTHNRMPRAILHKKVLDVAVSRPDASLEELADEVSGATVSIVEQVLEEYGDPGETAAESAASSGDGESEERDSAESALQGEEADGAGGDERGVAEQDVTVGVSNDEDADPGTETEASADENEDQRTAETIPDQDCDDDTGETPVSTDGAPTASDTATNSTMTTDNSTDSTPDVPTDPTALTPRQRETLQEIAARPDATQAALAETLGVTSATISQRVNSIDGFEWSRRREFVANLFDDEDSAVAAARDHEGAGESDSSAEATVDGERVLESEPESVVAGNGNGNENENGDGNVIENESGAESVDSDADSAASEASDAVGDGAGQGVAVSESESESESEAGSERSDEQSTGNTYESRRFDRQDTQTQADEPAETPDAAAGSGSETGARTELGTDTHTHTIATDIAALAEQLESLESTVQSASSDRQGCLADPEFAHKVLRACFDAEHITEEDEVRLLREIAGEGGDSSVGSAE</sequence>
<dbReference type="Pfam" id="PF13412">
    <property type="entry name" value="HTH_24"/>
    <property type="match status" value="1"/>
</dbReference>
<reference evidence="3" key="1">
    <citation type="submission" date="2010-02" db="EMBL/GenBank/DDBJ databases">
        <title>Complete sequence of chromosome of Natrialba magadii ATCC 43099.</title>
        <authorList>
            <consortium name="US DOE Joint Genome Institute"/>
            <person name="Lucas S."/>
            <person name="Copeland A."/>
            <person name="Lapidus A."/>
            <person name="Cheng J.-F."/>
            <person name="Bruce D."/>
            <person name="Goodwin L."/>
            <person name="Pitluck S."/>
            <person name="Davenport K."/>
            <person name="Saunders E."/>
            <person name="Detter J.C."/>
            <person name="Han C."/>
            <person name="Tapia R."/>
            <person name="Land M."/>
            <person name="Hauser L."/>
            <person name="Kyrpides N."/>
            <person name="Mikhailova N."/>
            <person name="De Castro R.E."/>
            <person name="Maupin-Furlow J.A."/>
            <person name="Woyke T."/>
        </authorList>
    </citation>
    <scope>NUCLEOTIDE SEQUENCE [LARGE SCALE GENOMIC DNA]</scope>
    <source>
        <strain evidence="3">ATCC 43099 / DSM 3394 / CCM 3739 / CIP 104546 / IAM 13178 / JCM 8861 / NBRC 102185 / NCIMB 2190 / MS3</strain>
    </source>
</reference>
<dbReference type="InterPro" id="IPR036390">
    <property type="entry name" value="WH_DNA-bd_sf"/>
</dbReference>
<dbReference type="STRING" id="547559.Nmag_0088"/>
<evidence type="ECO:0000313" key="2">
    <source>
        <dbReference type="EMBL" id="ADD03687.1"/>
    </source>
</evidence>
<feature type="compositionally biased region" description="Low complexity" evidence="1">
    <location>
        <begin position="178"/>
        <end position="206"/>
    </location>
</feature>
<keyword evidence="3" id="KW-1185">Reference proteome</keyword>
<feature type="compositionally biased region" description="Low complexity" evidence="1">
    <location>
        <begin position="310"/>
        <end position="357"/>
    </location>
</feature>
<dbReference type="Proteomes" id="UP000001879">
    <property type="component" value="Chromosome"/>
</dbReference>
<feature type="region of interest" description="Disordered" evidence="1">
    <location>
        <begin position="1"/>
        <end position="36"/>
    </location>
</feature>
<accession>D3SVW8</accession>
<feature type="compositionally biased region" description="Basic residues" evidence="1">
    <location>
        <begin position="27"/>
        <end position="36"/>
    </location>
</feature>
<proteinExistence type="predicted"/>
<dbReference type="AlphaFoldDB" id="D3SVW8"/>
<dbReference type="SUPFAM" id="SSF46785">
    <property type="entry name" value="Winged helix' DNA-binding domain"/>
    <property type="match status" value="1"/>
</dbReference>
<feature type="compositionally biased region" description="Low complexity" evidence="1">
    <location>
        <begin position="80"/>
        <end position="92"/>
    </location>
</feature>
<feature type="compositionally biased region" description="Acidic residues" evidence="1">
    <location>
        <begin position="131"/>
        <end position="149"/>
    </location>
</feature>
<name>D3SVW8_NATMM</name>
<dbReference type="PaxDb" id="547559-Nmag_0088"/>
<dbReference type="Gene3D" id="1.10.10.10">
    <property type="entry name" value="Winged helix-like DNA-binding domain superfamily/Winged helix DNA-binding domain"/>
    <property type="match status" value="1"/>
</dbReference>
<dbReference type="KEGG" id="nmg:Nmag_0088"/>
<dbReference type="eggNOG" id="arCOG02611">
    <property type="taxonomic scope" value="Archaea"/>
</dbReference>